<protein>
    <submittedName>
        <fullName evidence="1">Winged helix DNA-binding domain-containing protein</fullName>
    </submittedName>
</protein>
<accession>A0A4R9AJ33</accession>
<keyword evidence="2" id="KW-1185">Reference proteome</keyword>
<dbReference type="AlphaFoldDB" id="A0A4R9AJ33"/>
<organism evidence="1 2">
    <name type="scientific">Cryobacterium suzukii</name>
    <dbReference type="NCBI Taxonomy" id="1259198"/>
    <lineage>
        <taxon>Bacteria</taxon>
        <taxon>Bacillati</taxon>
        <taxon>Actinomycetota</taxon>
        <taxon>Actinomycetes</taxon>
        <taxon>Micrococcales</taxon>
        <taxon>Microbacteriaceae</taxon>
        <taxon>Cryobacterium</taxon>
    </lineage>
</organism>
<dbReference type="GO" id="GO:0003677">
    <property type="term" value="F:DNA binding"/>
    <property type="evidence" value="ECO:0007669"/>
    <property type="project" value="UniProtKB-KW"/>
</dbReference>
<dbReference type="OrthoDB" id="9148135at2"/>
<dbReference type="PANTHER" id="PTHR38479:SF2">
    <property type="entry name" value="WINGED HELIX DNA-BINDING DOMAIN-CONTAINING PROTEIN"/>
    <property type="match status" value="1"/>
</dbReference>
<reference evidence="1 2" key="1">
    <citation type="submission" date="2019-03" db="EMBL/GenBank/DDBJ databases">
        <title>Genomics of glacier-inhabiting Cryobacterium strains.</title>
        <authorList>
            <person name="Liu Q."/>
            <person name="Xin Y.-H."/>
        </authorList>
    </citation>
    <scope>NUCLEOTIDE SEQUENCE [LARGE SCALE GENOMIC DNA]</scope>
    <source>
        <strain evidence="1 2">Sr39</strain>
    </source>
</reference>
<dbReference type="Proteomes" id="UP000298170">
    <property type="component" value="Unassembled WGS sequence"/>
</dbReference>
<evidence type="ECO:0000313" key="2">
    <source>
        <dbReference type="Proteomes" id="UP000298170"/>
    </source>
</evidence>
<dbReference type="Pfam" id="PF06224">
    <property type="entry name" value="AlkZ-like"/>
    <property type="match status" value="1"/>
</dbReference>
<name>A0A4R9AJ33_9MICO</name>
<sequence>MGGDNYTRRGSRHTGVMPAAASRADVVRLRLQAQGLAGVTLPGAVAVAERMLAVQAQDYPAGQWALGVRSPGTTLDDVQAVISAGEIVRSWPMRGTLHFVPARELGWMQGLTTPRLLAKTRTINERSGLDTVVLERAREAAINALTGHKQLSRAEFMEMLRAAGLSTEGQRGYHTIAHLALTGTLCWGRQVGTQQGLVLLDEWVPNPRRLEHDEALGELVYRYFLGHGPATLVDFAWWSQLTVADSKTGLAVARNRLTEVQVDGAAYFMAAETADAAPQHTPVLALPGFDEYLLGYRDRSHVISTDELVRVVPGLNGIFLPLVVTNGRVVGTWRKKIVASGLTTEAALFEDAATAAARTRAAKTQRSFGLAVQGYARFLGVPIRQTVKADAPASA</sequence>
<dbReference type="InterPro" id="IPR009351">
    <property type="entry name" value="AlkZ-like"/>
</dbReference>
<evidence type="ECO:0000313" key="1">
    <source>
        <dbReference type="EMBL" id="TFD62815.1"/>
    </source>
</evidence>
<keyword evidence="1" id="KW-0238">DNA-binding</keyword>
<comment type="caution">
    <text evidence="1">The sequence shown here is derived from an EMBL/GenBank/DDBJ whole genome shotgun (WGS) entry which is preliminary data.</text>
</comment>
<dbReference type="PANTHER" id="PTHR38479">
    <property type="entry name" value="LMO0824 PROTEIN"/>
    <property type="match status" value="1"/>
</dbReference>
<dbReference type="EMBL" id="SOHJ01000002">
    <property type="protein sequence ID" value="TFD62815.1"/>
    <property type="molecule type" value="Genomic_DNA"/>
</dbReference>
<gene>
    <name evidence="1" type="ORF">E3T39_02505</name>
</gene>
<proteinExistence type="predicted"/>